<feature type="region of interest" description="Disordered" evidence="4">
    <location>
        <begin position="608"/>
        <end position="633"/>
    </location>
</feature>
<keyword evidence="3" id="KW-0804">Transcription</keyword>
<dbReference type="PROSITE" id="PS50043">
    <property type="entry name" value="HTH_LUXR_2"/>
    <property type="match status" value="1"/>
</dbReference>
<dbReference type="PANTHER" id="PTHR44688:SF16">
    <property type="entry name" value="DNA-BINDING TRANSCRIPTIONAL ACTIVATOR DEVR_DOSR"/>
    <property type="match status" value="1"/>
</dbReference>
<evidence type="ECO:0000256" key="4">
    <source>
        <dbReference type="SAM" id="MobiDB-lite"/>
    </source>
</evidence>
<name>A0ABQ4F3P6_9ACTN</name>
<keyword evidence="1" id="KW-0805">Transcription regulation</keyword>
<evidence type="ECO:0000313" key="6">
    <source>
        <dbReference type="EMBL" id="GIH01495.1"/>
    </source>
</evidence>
<dbReference type="Gene3D" id="1.10.10.10">
    <property type="entry name" value="Winged helix-like DNA-binding domain superfamily/Winged helix DNA-binding domain"/>
    <property type="match status" value="1"/>
</dbReference>
<dbReference type="PRINTS" id="PR00038">
    <property type="entry name" value="HTHLUXR"/>
</dbReference>
<feature type="domain" description="HTH luxR-type" evidence="5">
    <location>
        <begin position="978"/>
        <end position="1043"/>
    </location>
</feature>
<dbReference type="InterPro" id="IPR036388">
    <property type="entry name" value="WH-like_DNA-bd_sf"/>
</dbReference>
<evidence type="ECO:0000313" key="7">
    <source>
        <dbReference type="Proteomes" id="UP000621500"/>
    </source>
</evidence>
<accession>A0ABQ4F3P6</accession>
<keyword evidence="7" id="KW-1185">Reference proteome</keyword>
<dbReference type="Pfam" id="PF25873">
    <property type="entry name" value="WHD_MalT"/>
    <property type="match status" value="1"/>
</dbReference>
<sequence length="1045" mass="110106">MERIEELLAGTVAPATAGAAAGPDGGAGRPPPLLTAKLTAAPRSGAVLLPRPRLFELLDLGTAGPLTLVSASAGWGKTVLLSSWYRARNATDGRAGQSPDRGPVGWLSLEPGDGGARLWSYLYAALRPAVDGPEPDAGDEPDPAYGLESLADQLARRTGPATLILDDLHQVDDPEVSSGLEFLLRHTAGRLRLVIGCRTDPGLALHRWRLSGELTEIRATDLAFRPDEVADLFSAYGEPLPPEQVRGLVGRTEGWPAGLRFAALALPGHPDPARFVEEFTGEYPDVGDYLTEELLAELSGDAREMLCRASLVAGFSAELLDTLTGRTDAARVLSELDRLGGFVIPLGGRPAGYRCHPMLGELLRSELARRPAEQVAELHRRAATWLTAHDLPAEALRHALAAHDWPYATGVLLRHWPDLVPYGQYAPTRPAPPAPSPEVVRADPELGLACAADRLDGGEPAAATGYLALAAEHTDLLDAAGRHRFRRIAAALRLAVAQSAGDEPAVRAGVADLLRPDPPDIHSGVPEVTADAVTGLGGDPGPKLSVDGGPVVGVDGGPVVGVEVDAYLDADRIDLGRLTLLDPGHPGHPDLSDPARTDLLGAGRAELGAAGWAGPPDSGLGDPPDSGLGGPPDLGRLGVDLVDGGDSGRSDLELRASVVARMVPGTIRFGTGEPTAAEPEIADGLAEATRAGLSRVRRLCLGRLALTRAIRGELTSADEAARAALGAAPFGGLVRPADGVHGCLAQALVALYRDRPDDADANLALGVRAAEYVDEPLVHGLVGVIQARLLRDRGDLTGAHQVLAGSRRRLGDRAEAQPLAHWLLAAEAELWIDHGDVELAREMLTPALERGTAPVEPLAVALSRAHLRARDPQAALRTLPDWEAPAGAGGPLPLRLAAGLLDASAARLTGDHRRAARVLEHVLRLAEPEGFRQVFTRADPPVRDLLAAHLDSGTAYWPMVRELLDAADGAAGPAMSSAAPPGEPLTERELTVLRYLQSILSNVEIAAELSLSVNTVKTHVRNIYRKLDATRRRDAVRRARELNLI</sequence>
<dbReference type="Pfam" id="PF17874">
    <property type="entry name" value="TPR_MalT"/>
    <property type="match status" value="1"/>
</dbReference>
<evidence type="ECO:0000256" key="1">
    <source>
        <dbReference type="ARBA" id="ARBA00023015"/>
    </source>
</evidence>
<dbReference type="CDD" id="cd06170">
    <property type="entry name" value="LuxR_C_like"/>
    <property type="match status" value="1"/>
</dbReference>
<dbReference type="SMART" id="SM00421">
    <property type="entry name" value="HTH_LUXR"/>
    <property type="match status" value="1"/>
</dbReference>
<dbReference type="PANTHER" id="PTHR44688">
    <property type="entry name" value="DNA-BINDING TRANSCRIPTIONAL ACTIVATOR DEVR_DOSR"/>
    <property type="match status" value="1"/>
</dbReference>
<dbReference type="InterPro" id="IPR059106">
    <property type="entry name" value="WHD_MalT"/>
</dbReference>
<dbReference type="Pfam" id="PF00196">
    <property type="entry name" value="GerE"/>
    <property type="match status" value="1"/>
</dbReference>
<reference evidence="6 7" key="1">
    <citation type="submission" date="2021-01" db="EMBL/GenBank/DDBJ databases">
        <title>Whole genome shotgun sequence of Plantactinospora mayteni NBRC 109088.</title>
        <authorList>
            <person name="Komaki H."/>
            <person name="Tamura T."/>
        </authorList>
    </citation>
    <scope>NUCLEOTIDE SEQUENCE [LARGE SCALE GENOMIC DNA]</scope>
    <source>
        <strain evidence="6 7">NBRC 109088</strain>
    </source>
</reference>
<dbReference type="EMBL" id="BONX01000073">
    <property type="protein sequence ID" value="GIH01495.1"/>
    <property type="molecule type" value="Genomic_DNA"/>
</dbReference>
<dbReference type="InterPro" id="IPR000792">
    <property type="entry name" value="Tscrpt_reg_LuxR_C"/>
</dbReference>
<dbReference type="Gene3D" id="1.25.40.10">
    <property type="entry name" value="Tetratricopeptide repeat domain"/>
    <property type="match status" value="1"/>
</dbReference>
<comment type="caution">
    <text evidence="6">The sequence shown here is derived from an EMBL/GenBank/DDBJ whole genome shotgun (WGS) entry which is preliminary data.</text>
</comment>
<evidence type="ECO:0000256" key="3">
    <source>
        <dbReference type="ARBA" id="ARBA00023163"/>
    </source>
</evidence>
<protein>
    <recommendedName>
        <fullName evidence="5">HTH luxR-type domain-containing protein</fullName>
    </recommendedName>
</protein>
<keyword evidence="2" id="KW-0238">DNA-binding</keyword>
<dbReference type="InterPro" id="IPR011990">
    <property type="entry name" value="TPR-like_helical_dom_sf"/>
</dbReference>
<evidence type="ECO:0000259" key="5">
    <source>
        <dbReference type="PROSITE" id="PS50043"/>
    </source>
</evidence>
<feature type="compositionally biased region" description="Low complexity" evidence="4">
    <location>
        <begin position="608"/>
        <end position="626"/>
    </location>
</feature>
<dbReference type="InterPro" id="IPR041617">
    <property type="entry name" value="TPR_MalT"/>
</dbReference>
<organism evidence="6 7">
    <name type="scientific">Plantactinospora mayteni</name>
    <dbReference type="NCBI Taxonomy" id="566021"/>
    <lineage>
        <taxon>Bacteria</taxon>
        <taxon>Bacillati</taxon>
        <taxon>Actinomycetota</taxon>
        <taxon>Actinomycetes</taxon>
        <taxon>Micromonosporales</taxon>
        <taxon>Micromonosporaceae</taxon>
        <taxon>Plantactinospora</taxon>
    </lineage>
</organism>
<proteinExistence type="predicted"/>
<dbReference type="Proteomes" id="UP000621500">
    <property type="component" value="Unassembled WGS sequence"/>
</dbReference>
<evidence type="ECO:0000256" key="2">
    <source>
        <dbReference type="ARBA" id="ARBA00023125"/>
    </source>
</evidence>
<gene>
    <name evidence="6" type="ORF">Pma05_80670</name>
</gene>
<dbReference type="RefSeq" id="WP_203862747.1">
    <property type="nucleotide sequence ID" value="NZ_BAAAZQ010000007.1"/>
</dbReference>
<dbReference type="InterPro" id="IPR016032">
    <property type="entry name" value="Sig_transdc_resp-reg_C-effctor"/>
</dbReference>
<dbReference type="SUPFAM" id="SSF46894">
    <property type="entry name" value="C-terminal effector domain of the bipartite response regulators"/>
    <property type="match status" value="1"/>
</dbReference>